<dbReference type="InterPro" id="IPR023210">
    <property type="entry name" value="NADP_OxRdtase_dom"/>
</dbReference>
<dbReference type="PANTHER" id="PTHR11732">
    <property type="entry name" value="ALDO/KETO REDUCTASE"/>
    <property type="match status" value="1"/>
</dbReference>
<dbReference type="InterPro" id="IPR018170">
    <property type="entry name" value="Aldo/ket_reductase_CS"/>
</dbReference>
<evidence type="ECO:0000256" key="1">
    <source>
        <dbReference type="ARBA" id="ARBA00007905"/>
    </source>
</evidence>
<reference evidence="7" key="1">
    <citation type="submission" date="2021-03" db="EMBL/GenBank/DDBJ databases">
        <authorList>
            <person name="Li Z."/>
            <person name="Yang C."/>
        </authorList>
    </citation>
    <scope>NUCLEOTIDE SEQUENCE</scope>
    <source>
        <strain evidence="7">Dzin_1.0</strain>
        <tissue evidence="7">Leaf</tissue>
    </source>
</reference>
<feature type="site" description="Lowers pKa of active site Tyr" evidence="5">
    <location>
        <position position="83"/>
    </location>
</feature>
<evidence type="ECO:0000256" key="4">
    <source>
        <dbReference type="PIRSR" id="PIRSR000097-2"/>
    </source>
</evidence>
<dbReference type="PRINTS" id="PR00069">
    <property type="entry name" value="ALDKETRDTASE"/>
</dbReference>
<dbReference type="CDD" id="cd19124">
    <property type="entry name" value="AKR_AKR4A_4B"/>
    <property type="match status" value="1"/>
</dbReference>
<dbReference type="PROSITE" id="PS00798">
    <property type="entry name" value="ALDOKETO_REDUCTASE_1"/>
    <property type="match status" value="1"/>
</dbReference>
<dbReference type="PIRSF" id="PIRSF000097">
    <property type="entry name" value="AKR"/>
    <property type="match status" value="1"/>
</dbReference>
<name>A0A9D5CWZ4_9LILI</name>
<dbReference type="PROSITE" id="PS00063">
    <property type="entry name" value="ALDOKETO_REDUCTASE_3"/>
    <property type="match status" value="1"/>
</dbReference>
<evidence type="ECO:0000313" key="7">
    <source>
        <dbReference type="EMBL" id="KAJ0981231.1"/>
    </source>
</evidence>
<evidence type="ECO:0000259" key="6">
    <source>
        <dbReference type="Pfam" id="PF00248"/>
    </source>
</evidence>
<reference evidence="7" key="2">
    <citation type="journal article" date="2022" name="Hortic Res">
        <title>The genome of Dioscorea zingiberensis sheds light on the biosynthesis, origin and evolution of the medicinally important diosgenin saponins.</title>
        <authorList>
            <person name="Li Y."/>
            <person name="Tan C."/>
            <person name="Li Z."/>
            <person name="Guo J."/>
            <person name="Li S."/>
            <person name="Chen X."/>
            <person name="Wang C."/>
            <person name="Dai X."/>
            <person name="Yang H."/>
            <person name="Song W."/>
            <person name="Hou L."/>
            <person name="Xu J."/>
            <person name="Tong Z."/>
            <person name="Xu A."/>
            <person name="Yuan X."/>
            <person name="Wang W."/>
            <person name="Yang Q."/>
            <person name="Chen L."/>
            <person name="Sun Z."/>
            <person name="Wang K."/>
            <person name="Pan B."/>
            <person name="Chen J."/>
            <person name="Bao Y."/>
            <person name="Liu F."/>
            <person name="Qi X."/>
            <person name="Gang D.R."/>
            <person name="Wen J."/>
            <person name="Li J."/>
        </authorList>
    </citation>
    <scope>NUCLEOTIDE SEQUENCE</scope>
    <source>
        <strain evidence="7">Dzin_1.0</strain>
    </source>
</reference>
<keyword evidence="2" id="KW-0521">NADP</keyword>
<feature type="domain" description="NADP-dependent oxidoreductase" evidence="6">
    <location>
        <begin position="36"/>
        <end position="280"/>
    </location>
</feature>
<dbReference type="InterPro" id="IPR020471">
    <property type="entry name" value="AKR"/>
</dbReference>
<comment type="caution">
    <text evidence="7">The sequence shown here is derived from an EMBL/GenBank/DDBJ whole genome shotgun (WGS) entry which is preliminary data.</text>
</comment>
<sequence length="309" mass="34277">MAGEVPKVTLNSGFFMPVIGMGTASGTLSADISLVFLDAIKAGYRHFDTASIYKSEKPLGRAIAAAIEEGLIHSRDDLFITSKLWCTDAHPDLVLPALKLSLQNLGLEYLDLYLIHWPVRLLKSGEFMDYPFPKENLAPFEISSTWAAMEECHKLGLVKSIGVSNFSCIKLSELLAHATIPPAVNQLREFCRDKGIHVSAWSPLAASGAPWGSNAVMENPVLKEIAIAEEKTVANVALRWLYEQGVSIIVKSFNKERMKENMKIFDWELTEEEAEKIDKVPQKKGMTGEGFVHPNGPFKTVEELWDGEI</sequence>
<dbReference type="SUPFAM" id="SSF51430">
    <property type="entry name" value="NAD(P)-linked oxidoreductase"/>
    <property type="match status" value="1"/>
</dbReference>
<feature type="binding site" evidence="4">
    <location>
        <position position="116"/>
    </location>
    <ligand>
        <name>substrate</name>
    </ligand>
</feature>
<dbReference type="PROSITE" id="PS00062">
    <property type="entry name" value="ALDOKETO_REDUCTASE_2"/>
    <property type="match status" value="1"/>
</dbReference>
<dbReference type="InterPro" id="IPR044497">
    <property type="entry name" value="AKR4A/B"/>
</dbReference>
<dbReference type="EMBL" id="JAGGNH010000002">
    <property type="protein sequence ID" value="KAJ0981231.1"/>
    <property type="molecule type" value="Genomic_DNA"/>
</dbReference>
<dbReference type="Pfam" id="PF00248">
    <property type="entry name" value="Aldo_ket_red"/>
    <property type="match status" value="1"/>
</dbReference>
<comment type="similarity">
    <text evidence="1">Belongs to the aldo/keto reductase family.</text>
</comment>
<dbReference type="Gene3D" id="3.20.20.100">
    <property type="entry name" value="NADP-dependent oxidoreductase domain"/>
    <property type="match status" value="1"/>
</dbReference>
<proteinExistence type="inferred from homology"/>
<dbReference type="OrthoDB" id="416253at2759"/>
<evidence type="ECO:0000256" key="5">
    <source>
        <dbReference type="PIRSR" id="PIRSR000097-3"/>
    </source>
</evidence>
<evidence type="ECO:0000256" key="3">
    <source>
        <dbReference type="PIRSR" id="PIRSR000097-1"/>
    </source>
</evidence>
<feature type="active site" description="Proton donor" evidence="3">
    <location>
        <position position="53"/>
    </location>
</feature>
<dbReference type="FunFam" id="3.20.20.100:FF:000013">
    <property type="entry name" value="NADPH-dependent codeinone reductase 1-1"/>
    <property type="match status" value="1"/>
</dbReference>
<evidence type="ECO:0000256" key="2">
    <source>
        <dbReference type="ARBA" id="ARBA00022857"/>
    </source>
</evidence>
<gene>
    <name evidence="7" type="ORF">J5N97_009486</name>
</gene>
<dbReference type="GO" id="GO:0016616">
    <property type="term" value="F:oxidoreductase activity, acting on the CH-OH group of donors, NAD or NADP as acceptor"/>
    <property type="evidence" value="ECO:0007669"/>
    <property type="project" value="InterPro"/>
</dbReference>
<keyword evidence="8" id="KW-1185">Reference proteome</keyword>
<protein>
    <recommendedName>
        <fullName evidence="6">NADP-dependent oxidoreductase domain-containing protein</fullName>
    </recommendedName>
</protein>
<organism evidence="7 8">
    <name type="scientific">Dioscorea zingiberensis</name>
    <dbReference type="NCBI Taxonomy" id="325984"/>
    <lineage>
        <taxon>Eukaryota</taxon>
        <taxon>Viridiplantae</taxon>
        <taxon>Streptophyta</taxon>
        <taxon>Embryophyta</taxon>
        <taxon>Tracheophyta</taxon>
        <taxon>Spermatophyta</taxon>
        <taxon>Magnoliopsida</taxon>
        <taxon>Liliopsida</taxon>
        <taxon>Dioscoreales</taxon>
        <taxon>Dioscoreaceae</taxon>
        <taxon>Dioscorea</taxon>
    </lineage>
</organism>
<dbReference type="Proteomes" id="UP001085076">
    <property type="component" value="Miscellaneous, Linkage group lg02"/>
</dbReference>
<dbReference type="InterPro" id="IPR036812">
    <property type="entry name" value="NAD(P)_OxRdtase_dom_sf"/>
</dbReference>
<accession>A0A9D5CWZ4</accession>
<dbReference type="AlphaFoldDB" id="A0A9D5CWZ4"/>
<evidence type="ECO:0000313" key="8">
    <source>
        <dbReference type="Proteomes" id="UP001085076"/>
    </source>
</evidence>